<accession>A0A1W1V1E1</accession>
<dbReference type="Proteomes" id="UP000192731">
    <property type="component" value="Unassembled WGS sequence"/>
</dbReference>
<dbReference type="NCBIfam" id="TIGR02837">
    <property type="entry name" value="spore_II_R"/>
    <property type="match status" value="1"/>
</dbReference>
<dbReference type="RefSeq" id="WP_084052589.1">
    <property type="nucleotide sequence ID" value="NZ_FWWT01000013.1"/>
</dbReference>
<keyword evidence="3" id="KW-1185">Reference proteome</keyword>
<protein>
    <submittedName>
        <fullName evidence="2">Stage II sporulation protein R</fullName>
    </submittedName>
</protein>
<gene>
    <name evidence="2" type="ORF">SAMN00017405_1197</name>
</gene>
<keyword evidence="1" id="KW-0732">Signal</keyword>
<sequence length="219" mass="24505">MKKLLIIAIIQFLFLNSIISSAGEPVGNDNDSLIRLHVLANSDSQADQDLKYKVKDEIVKQFGPRLANNKNIDETRAYLDEHLPEIEQVAKEKLISLGSDYDVHTEIGNFNFPTKYYGDFSLPAGEYEALRVVIGNGSGANWWCVLFPPMCFVQKEESSEIKNGYSVPLAGNNEIAGSNEGQENLSENEGVKNKESHENQIVIKFKLLEWIQEGIAKIS</sequence>
<name>A0A1W1V1E1_DESTI</name>
<evidence type="ECO:0000256" key="1">
    <source>
        <dbReference type="SAM" id="SignalP"/>
    </source>
</evidence>
<dbReference type="OrthoDB" id="9793324at2"/>
<proteinExistence type="predicted"/>
<feature type="chain" id="PRO_5012370801" evidence="1">
    <location>
        <begin position="23"/>
        <end position="219"/>
    </location>
</feature>
<dbReference type="InterPro" id="IPR014202">
    <property type="entry name" value="Spore_II_R"/>
</dbReference>
<evidence type="ECO:0000313" key="2">
    <source>
        <dbReference type="EMBL" id="SMB86821.1"/>
    </source>
</evidence>
<reference evidence="2 3" key="1">
    <citation type="submission" date="2017-04" db="EMBL/GenBank/DDBJ databases">
        <authorList>
            <person name="Afonso C.L."/>
            <person name="Miller P.J."/>
            <person name="Scott M.A."/>
            <person name="Spackman E."/>
            <person name="Goraichik I."/>
            <person name="Dimitrov K.M."/>
            <person name="Suarez D.L."/>
            <person name="Swayne D.E."/>
        </authorList>
    </citation>
    <scope>NUCLEOTIDE SEQUENCE [LARGE SCALE GENOMIC DNA]</scope>
    <source>
        <strain evidence="2 3">DSM 11270</strain>
    </source>
</reference>
<organism evidence="2 3">
    <name type="scientific">Desulfonispora thiosulfatigenes DSM 11270</name>
    <dbReference type="NCBI Taxonomy" id="656914"/>
    <lineage>
        <taxon>Bacteria</taxon>
        <taxon>Bacillati</taxon>
        <taxon>Bacillota</taxon>
        <taxon>Clostridia</taxon>
        <taxon>Eubacteriales</taxon>
        <taxon>Peptococcaceae</taxon>
        <taxon>Desulfonispora</taxon>
    </lineage>
</organism>
<dbReference type="AlphaFoldDB" id="A0A1W1V1E1"/>
<dbReference type="STRING" id="656914.SAMN00017405_1197"/>
<evidence type="ECO:0000313" key="3">
    <source>
        <dbReference type="Proteomes" id="UP000192731"/>
    </source>
</evidence>
<dbReference type="Pfam" id="PF09551">
    <property type="entry name" value="Spore_II_R"/>
    <property type="match status" value="1"/>
</dbReference>
<dbReference type="EMBL" id="FWWT01000013">
    <property type="protein sequence ID" value="SMB86821.1"/>
    <property type="molecule type" value="Genomic_DNA"/>
</dbReference>
<feature type="signal peptide" evidence="1">
    <location>
        <begin position="1"/>
        <end position="22"/>
    </location>
</feature>